<comment type="caution">
    <text evidence="2">The sequence shown here is derived from an EMBL/GenBank/DDBJ whole genome shotgun (WGS) entry which is preliminary data.</text>
</comment>
<feature type="domain" description="NAD(P)-binding" evidence="1">
    <location>
        <begin position="4"/>
        <end position="299"/>
    </location>
</feature>
<dbReference type="Proteomes" id="UP000177817">
    <property type="component" value="Unassembled WGS sequence"/>
</dbReference>
<gene>
    <name evidence="2" type="ORF">A2677_02885</name>
</gene>
<evidence type="ECO:0000313" key="3">
    <source>
        <dbReference type="Proteomes" id="UP000177817"/>
    </source>
</evidence>
<name>A0A1G2BK75_9BACT</name>
<sequence>MRILVTGGAGFIGSHLCNVLLKHGHQVTCYDQIDSRAVNPFALTRTRHAQFRLICGSIMDTKALAIALQSHDLVVHAAAQSAVDRSIKEPFETMMINGMGTVSVLEAMRSSGVRRIHYVSTDEVFGVSKSAAFNESSPMAPTNPYSAGKAAGESAILAWCNTYKLDFTITNGVNNYGPYQAPEKLIPRLTIRALLGKKLPVYGDGTQLREWLHVEDHCKAILKVIQDGKLGERYCIGGAKEKNINIVYKILSVLELDASRIEFVDDRPGHDIEYTVDDTKIRTLSWKARISLSTGIRNTVLWYRRNPTWWQYFLESSEI</sequence>
<dbReference type="InterPro" id="IPR036291">
    <property type="entry name" value="NAD(P)-bd_dom_sf"/>
</dbReference>
<evidence type="ECO:0000259" key="1">
    <source>
        <dbReference type="Pfam" id="PF16363"/>
    </source>
</evidence>
<reference evidence="2 3" key="1">
    <citation type="journal article" date="2016" name="Nat. Commun.">
        <title>Thousands of microbial genomes shed light on interconnected biogeochemical processes in an aquifer system.</title>
        <authorList>
            <person name="Anantharaman K."/>
            <person name="Brown C.T."/>
            <person name="Hug L.A."/>
            <person name="Sharon I."/>
            <person name="Castelle C.J."/>
            <person name="Probst A.J."/>
            <person name="Thomas B.C."/>
            <person name="Singh A."/>
            <person name="Wilkins M.J."/>
            <person name="Karaoz U."/>
            <person name="Brodie E.L."/>
            <person name="Williams K.H."/>
            <person name="Hubbard S.S."/>
            <person name="Banfield J.F."/>
        </authorList>
    </citation>
    <scope>NUCLEOTIDE SEQUENCE [LARGE SCALE GENOMIC DNA]</scope>
</reference>
<organism evidence="2 3">
    <name type="scientific">Candidatus Komeilibacteria bacterium RIFCSPHIGHO2_01_FULL_52_14</name>
    <dbReference type="NCBI Taxonomy" id="1798549"/>
    <lineage>
        <taxon>Bacteria</taxon>
        <taxon>Candidatus Komeiliibacteriota</taxon>
    </lineage>
</organism>
<dbReference type="InterPro" id="IPR016040">
    <property type="entry name" value="NAD(P)-bd_dom"/>
</dbReference>
<dbReference type="EMBL" id="MHKK01000032">
    <property type="protein sequence ID" value="OGY89492.1"/>
    <property type="molecule type" value="Genomic_DNA"/>
</dbReference>
<proteinExistence type="predicted"/>
<protein>
    <recommendedName>
        <fullName evidence="1">NAD(P)-binding domain-containing protein</fullName>
    </recommendedName>
</protein>
<dbReference type="Gene3D" id="3.90.25.10">
    <property type="entry name" value="UDP-galactose 4-epimerase, domain 1"/>
    <property type="match status" value="1"/>
</dbReference>
<dbReference type="PANTHER" id="PTHR43000">
    <property type="entry name" value="DTDP-D-GLUCOSE 4,6-DEHYDRATASE-RELATED"/>
    <property type="match status" value="1"/>
</dbReference>
<evidence type="ECO:0000313" key="2">
    <source>
        <dbReference type="EMBL" id="OGY89492.1"/>
    </source>
</evidence>
<dbReference type="Pfam" id="PF16363">
    <property type="entry name" value="GDP_Man_Dehyd"/>
    <property type="match status" value="1"/>
</dbReference>
<dbReference type="SUPFAM" id="SSF51735">
    <property type="entry name" value="NAD(P)-binding Rossmann-fold domains"/>
    <property type="match status" value="1"/>
</dbReference>
<dbReference type="AlphaFoldDB" id="A0A1G2BK75"/>
<dbReference type="Gene3D" id="3.40.50.720">
    <property type="entry name" value="NAD(P)-binding Rossmann-like Domain"/>
    <property type="match status" value="1"/>
</dbReference>
<accession>A0A1G2BK75</accession>